<accession>A0ABY6D695</accession>
<reference evidence="3" key="1">
    <citation type="submission" date="2022-10" db="EMBL/GenBank/DDBJ databases">
        <title>Comparative genomics and taxonomic characterization of three novel marine species of genus Reichenbachiella exhibiting antioxidant and polysaccharide degradation activities.</title>
        <authorList>
            <person name="Muhammad N."/>
            <person name="Lee Y.-J."/>
            <person name="Ko J."/>
            <person name="Kim S.-G."/>
        </authorList>
    </citation>
    <scope>NUCLEOTIDE SEQUENCE</scope>
    <source>
        <strain evidence="3">Wsw4-B4</strain>
    </source>
</reference>
<dbReference type="InterPro" id="IPR001789">
    <property type="entry name" value="Sig_transdc_resp-reg_receiver"/>
</dbReference>
<protein>
    <recommendedName>
        <fullName evidence="2">Response regulatory domain-containing protein</fullName>
    </recommendedName>
</protein>
<evidence type="ECO:0000313" key="3">
    <source>
        <dbReference type="EMBL" id="UXX79355.1"/>
    </source>
</evidence>
<evidence type="ECO:0000256" key="1">
    <source>
        <dbReference type="PROSITE-ProRule" id="PRU00169"/>
    </source>
</evidence>
<sequence>MSKIKIIVADDHQLFREGIISLLSKNNSLDIIGEAASAEELFKLMD</sequence>
<name>A0ABY6D695_9BACT</name>
<evidence type="ECO:0000313" key="4">
    <source>
        <dbReference type="Proteomes" id="UP001062165"/>
    </source>
</evidence>
<dbReference type="PROSITE" id="PS50110">
    <property type="entry name" value="RESPONSE_REGULATORY"/>
    <property type="match status" value="1"/>
</dbReference>
<comment type="caution">
    <text evidence="1">Lacks conserved residue(s) required for the propagation of feature annotation.</text>
</comment>
<organism evidence="3 4">
    <name type="scientific">Reichenbachiella carrageenanivorans</name>
    <dbReference type="NCBI Taxonomy" id="2979869"/>
    <lineage>
        <taxon>Bacteria</taxon>
        <taxon>Pseudomonadati</taxon>
        <taxon>Bacteroidota</taxon>
        <taxon>Cytophagia</taxon>
        <taxon>Cytophagales</taxon>
        <taxon>Reichenbachiellaceae</taxon>
        <taxon>Reichenbachiella</taxon>
    </lineage>
</organism>
<dbReference type="EMBL" id="CP106735">
    <property type="protein sequence ID" value="UXX79355.1"/>
    <property type="molecule type" value="Genomic_DNA"/>
</dbReference>
<keyword evidence="4" id="KW-1185">Reference proteome</keyword>
<gene>
    <name evidence="3" type="ORF">N7E81_18540</name>
</gene>
<evidence type="ECO:0000259" key="2">
    <source>
        <dbReference type="PROSITE" id="PS50110"/>
    </source>
</evidence>
<dbReference type="Gene3D" id="3.40.50.2300">
    <property type="match status" value="1"/>
</dbReference>
<dbReference type="InterPro" id="IPR011006">
    <property type="entry name" value="CheY-like_superfamily"/>
</dbReference>
<feature type="domain" description="Response regulatory" evidence="2">
    <location>
        <begin position="5"/>
        <end position="46"/>
    </location>
</feature>
<dbReference type="RefSeq" id="WP_263051098.1">
    <property type="nucleotide sequence ID" value="NZ_CP106735.1"/>
</dbReference>
<dbReference type="Proteomes" id="UP001062165">
    <property type="component" value="Chromosome"/>
</dbReference>
<dbReference type="SUPFAM" id="SSF52172">
    <property type="entry name" value="CheY-like"/>
    <property type="match status" value="1"/>
</dbReference>
<proteinExistence type="predicted"/>